<evidence type="ECO:0000313" key="2">
    <source>
        <dbReference type="Proteomes" id="UP000199766"/>
    </source>
</evidence>
<proteinExistence type="predicted"/>
<dbReference type="Proteomes" id="UP000199766">
    <property type="component" value="Unassembled WGS sequence"/>
</dbReference>
<keyword evidence="2" id="KW-1185">Reference proteome</keyword>
<reference evidence="1 2" key="1">
    <citation type="submission" date="2016-10" db="EMBL/GenBank/DDBJ databases">
        <authorList>
            <person name="de Groot N.N."/>
        </authorList>
    </citation>
    <scope>NUCLEOTIDE SEQUENCE [LARGE SCALE GENOMIC DNA]</scope>
    <source>
        <strain evidence="1 2">ATCC 35958</strain>
    </source>
</reference>
<protein>
    <submittedName>
        <fullName evidence="1">Uncharacterized protein</fullName>
    </submittedName>
</protein>
<evidence type="ECO:0000313" key="1">
    <source>
        <dbReference type="EMBL" id="SER34907.1"/>
    </source>
</evidence>
<accession>A0A1H9NGK6</accession>
<dbReference type="AlphaFoldDB" id="A0A1H9NGK6"/>
<gene>
    <name evidence="1" type="ORF">SAMN02982919_02206</name>
</gene>
<name>A0A1H9NGK6_9BURK</name>
<dbReference type="EMBL" id="FOGD01000007">
    <property type="protein sequence ID" value="SER34907.1"/>
    <property type="molecule type" value="Genomic_DNA"/>
</dbReference>
<sequence>MNRGDNQIIDSYTAMVNGKRTGLAGCSNADKCEKSGECLRTSPMLELLHPHECGKNFDFQVAKNIALEI</sequence>
<dbReference type="STRING" id="180197.SAMN02982919_02206"/>
<organism evidence="1 2">
    <name type="scientific">Giesbergeria anulus</name>
    <dbReference type="NCBI Taxonomy" id="180197"/>
    <lineage>
        <taxon>Bacteria</taxon>
        <taxon>Pseudomonadati</taxon>
        <taxon>Pseudomonadota</taxon>
        <taxon>Betaproteobacteria</taxon>
        <taxon>Burkholderiales</taxon>
        <taxon>Comamonadaceae</taxon>
        <taxon>Giesbergeria</taxon>
    </lineage>
</organism>
<dbReference type="RefSeq" id="WP_143059632.1">
    <property type="nucleotide sequence ID" value="NZ_FOGD01000007.1"/>
</dbReference>